<reference evidence="1" key="1">
    <citation type="journal article" date="2021" name="Proc. Natl. Acad. Sci. U.S.A.">
        <title>A Catalog of Tens of Thousands of Viruses from Human Metagenomes Reveals Hidden Associations with Chronic Diseases.</title>
        <authorList>
            <person name="Tisza M.J."/>
            <person name="Buck C.B."/>
        </authorList>
    </citation>
    <scope>NUCLEOTIDE SEQUENCE</scope>
    <source>
        <strain evidence="1">CtvyM23</strain>
    </source>
</reference>
<accession>A0A8S5MHZ5</accession>
<sequence length="34" mass="3940">MTSALIRLAREPAITVHHLVFFHKEPLDPLLLFL</sequence>
<proteinExistence type="predicted"/>
<dbReference type="EMBL" id="BK014908">
    <property type="protein sequence ID" value="DAD81844.1"/>
    <property type="molecule type" value="Genomic_DNA"/>
</dbReference>
<evidence type="ECO:0000313" key="1">
    <source>
        <dbReference type="EMBL" id="DAD81844.1"/>
    </source>
</evidence>
<protein>
    <submittedName>
        <fullName evidence="1">Uncharacterized protein</fullName>
    </submittedName>
</protein>
<name>A0A8S5MHZ5_9CAUD</name>
<organism evidence="1">
    <name type="scientific">Siphoviridae sp. ctvyM23</name>
    <dbReference type="NCBI Taxonomy" id="2826514"/>
    <lineage>
        <taxon>Viruses</taxon>
        <taxon>Duplodnaviria</taxon>
        <taxon>Heunggongvirae</taxon>
        <taxon>Uroviricota</taxon>
        <taxon>Caudoviricetes</taxon>
    </lineage>
</organism>